<keyword evidence="1" id="KW-0378">Hydrolase</keyword>
<dbReference type="InterPro" id="IPR043137">
    <property type="entry name" value="GGT_ssub_C"/>
</dbReference>
<gene>
    <name evidence="1" type="ORF">J2S73_000916</name>
</gene>
<dbReference type="PRINTS" id="PR01210">
    <property type="entry name" value="GGTRANSPTASE"/>
</dbReference>
<accession>A0AAE3VLS3</accession>
<dbReference type="InterPro" id="IPR052896">
    <property type="entry name" value="GGT-like_enzyme"/>
</dbReference>
<evidence type="ECO:0000313" key="1">
    <source>
        <dbReference type="EMBL" id="MDQ0314479.1"/>
    </source>
</evidence>
<sequence length="530" mass="55489">MLNTPRAYRGMTTAPHHLASRAGLRILEEGGNAAEAMLVMAATIAVVYPHMNAIGGDGFWIAHAPGSAPVGIQACGPAAGLATPDHYADLGFSDAIPGRGGPAALTVAGTIGGWQEALGLAAEWGGRMPLSDLLSDAILYAREGAAICSSQARLTAQKLGELKDVSGFSAAFLDGDDAPDEGARQTFPALAGTLERLADAGLDDFYRGDVARALAADLEAAGSPVRLSDLEAYRAQRVAPLYLAIDGARLFNMPPPTQGAASLAILGILDRLGRRDTSGAGFVHDAVEATKQAFLMRDAHVFDPAYMSVTPESLLEDRAIARMAAAVDRETAAPWPQPAQPGDTIWMGAIDGEGRAVSFIQSIYWEFGSGVVSPQTGVLWQNRGMSFSLDPVHPNVLAPGRLPFHTLNPAMALFDDGRTMAYGTMGGEGQPQTQAAIFARYVWGGAGLQQAVTAPRWLLGRTWGAGATNLKLESRFEPEVVEALRAAGHDIEIVDAFSDMMGHAGALVRHADGLLEGASDPRADGAVAAF</sequence>
<dbReference type="Gene3D" id="1.10.246.130">
    <property type="match status" value="1"/>
</dbReference>
<dbReference type="Proteomes" id="UP001229244">
    <property type="component" value="Unassembled WGS sequence"/>
</dbReference>
<dbReference type="PANTHER" id="PTHR43881">
    <property type="entry name" value="GAMMA-GLUTAMYLTRANSPEPTIDASE (AFU_ORTHOLOGUE AFUA_4G13580)"/>
    <property type="match status" value="1"/>
</dbReference>
<organism evidence="1 2">
    <name type="scientific">Amorphus orientalis</name>
    <dbReference type="NCBI Taxonomy" id="649198"/>
    <lineage>
        <taxon>Bacteria</taxon>
        <taxon>Pseudomonadati</taxon>
        <taxon>Pseudomonadota</taxon>
        <taxon>Alphaproteobacteria</taxon>
        <taxon>Hyphomicrobiales</taxon>
        <taxon>Amorphaceae</taxon>
        <taxon>Amorphus</taxon>
    </lineage>
</organism>
<dbReference type="Pfam" id="PF01019">
    <property type="entry name" value="G_glu_transpept"/>
    <property type="match status" value="1"/>
</dbReference>
<dbReference type="GO" id="GO:0103068">
    <property type="term" value="F:leukotriene C4 gamma-glutamyl transferase activity"/>
    <property type="evidence" value="ECO:0007669"/>
    <property type="project" value="UniProtKB-EC"/>
</dbReference>
<protein>
    <submittedName>
        <fullName evidence="1">Gamma-glutamyltranspeptidase/glutathione hydrolase</fullName>
        <ecNumber evidence="1">2.3.2.2</ecNumber>
        <ecNumber evidence="1">3.4.19.13</ecNumber>
    </submittedName>
</protein>
<dbReference type="EMBL" id="JAUSUL010000001">
    <property type="protein sequence ID" value="MDQ0314479.1"/>
    <property type="molecule type" value="Genomic_DNA"/>
</dbReference>
<dbReference type="AlphaFoldDB" id="A0AAE3VLS3"/>
<dbReference type="InterPro" id="IPR043138">
    <property type="entry name" value="GGT_lsub"/>
</dbReference>
<keyword evidence="1" id="KW-0012">Acyltransferase</keyword>
<dbReference type="GO" id="GO:0036374">
    <property type="term" value="F:glutathione hydrolase activity"/>
    <property type="evidence" value="ECO:0007669"/>
    <property type="project" value="UniProtKB-EC"/>
</dbReference>
<dbReference type="SUPFAM" id="SSF56235">
    <property type="entry name" value="N-terminal nucleophile aminohydrolases (Ntn hydrolases)"/>
    <property type="match status" value="1"/>
</dbReference>
<proteinExistence type="predicted"/>
<dbReference type="EC" id="2.3.2.2" evidence="1"/>
<dbReference type="PANTHER" id="PTHR43881:SF5">
    <property type="entry name" value="GAMMA-GLUTAMYLTRANSPEPTIDASE"/>
    <property type="match status" value="1"/>
</dbReference>
<dbReference type="InterPro" id="IPR029055">
    <property type="entry name" value="Ntn_hydrolases_N"/>
</dbReference>
<comment type="caution">
    <text evidence="1">The sequence shown here is derived from an EMBL/GenBank/DDBJ whole genome shotgun (WGS) entry which is preliminary data.</text>
</comment>
<keyword evidence="2" id="KW-1185">Reference proteome</keyword>
<evidence type="ECO:0000313" key="2">
    <source>
        <dbReference type="Proteomes" id="UP001229244"/>
    </source>
</evidence>
<dbReference type="EC" id="3.4.19.13" evidence="1"/>
<reference evidence="1" key="1">
    <citation type="submission" date="2023-07" db="EMBL/GenBank/DDBJ databases">
        <title>Genomic Encyclopedia of Type Strains, Phase IV (KMG-IV): sequencing the most valuable type-strain genomes for metagenomic binning, comparative biology and taxonomic classification.</title>
        <authorList>
            <person name="Goeker M."/>
        </authorList>
    </citation>
    <scope>NUCLEOTIDE SEQUENCE</scope>
    <source>
        <strain evidence="1">DSM 21202</strain>
    </source>
</reference>
<name>A0AAE3VLS3_9HYPH</name>
<keyword evidence="1" id="KW-0808">Transferase</keyword>
<dbReference type="Gene3D" id="3.60.20.40">
    <property type="match status" value="1"/>
</dbReference>
<dbReference type="RefSeq" id="WP_306884257.1">
    <property type="nucleotide sequence ID" value="NZ_JAUSUL010000001.1"/>
</dbReference>